<evidence type="ECO:0000313" key="2">
    <source>
        <dbReference type="EMBL" id="ADE56112.1"/>
    </source>
</evidence>
<proteinExistence type="predicted"/>
<dbReference type="RefSeq" id="WP_013044828.1">
    <property type="nucleotide sequence ID" value="NC_014008.1"/>
</dbReference>
<keyword evidence="1" id="KW-0812">Transmembrane</keyword>
<gene>
    <name evidence="2" type="ordered locus">Caka_3099</name>
</gene>
<dbReference type="AlphaFoldDB" id="D5EI72"/>
<dbReference type="EMBL" id="CP001998">
    <property type="protein sequence ID" value="ADE56112.1"/>
    <property type="molecule type" value="Genomic_DNA"/>
</dbReference>
<dbReference type="STRING" id="583355.Caka_3099"/>
<protein>
    <submittedName>
        <fullName evidence="2">Uncharacterized protein</fullName>
    </submittedName>
</protein>
<keyword evidence="1" id="KW-1133">Transmembrane helix</keyword>
<dbReference type="Proteomes" id="UP000000925">
    <property type="component" value="Chromosome"/>
</dbReference>
<organism evidence="2 3">
    <name type="scientific">Coraliomargarita akajimensis (strain DSM 45221 / IAM 15411 / JCM 23193 / KCTC 12865 / 04OKA010-24)</name>
    <dbReference type="NCBI Taxonomy" id="583355"/>
    <lineage>
        <taxon>Bacteria</taxon>
        <taxon>Pseudomonadati</taxon>
        <taxon>Verrucomicrobiota</taxon>
        <taxon>Opitutia</taxon>
        <taxon>Puniceicoccales</taxon>
        <taxon>Coraliomargaritaceae</taxon>
        <taxon>Coraliomargarita</taxon>
    </lineage>
</organism>
<keyword evidence="3" id="KW-1185">Reference proteome</keyword>
<evidence type="ECO:0000313" key="3">
    <source>
        <dbReference type="Proteomes" id="UP000000925"/>
    </source>
</evidence>
<name>D5EI72_CORAD</name>
<reference evidence="2 3" key="1">
    <citation type="journal article" date="2010" name="Stand. Genomic Sci.">
        <title>Complete genome sequence of Coraliomargarita akajimensis type strain (04OKA010-24).</title>
        <authorList>
            <person name="Mavromatis K."/>
            <person name="Abt B."/>
            <person name="Brambilla E."/>
            <person name="Lapidus A."/>
            <person name="Copeland A."/>
            <person name="Deshpande S."/>
            <person name="Nolan M."/>
            <person name="Lucas S."/>
            <person name="Tice H."/>
            <person name="Cheng J.F."/>
            <person name="Han C."/>
            <person name="Detter J.C."/>
            <person name="Woyke T."/>
            <person name="Goodwin L."/>
            <person name="Pitluck S."/>
            <person name="Held B."/>
            <person name="Brettin T."/>
            <person name="Tapia R."/>
            <person name="Ivanova N."/>
            <person name="Mikhailova N."/>
            <person name="Pati A."/>
            <person name="Liolios K."/>
            <person name="Chen A."/>
            <person name="Palaniappan K."/>
            <person name="Land M."/>
            <person name="Hauser L."/>
            <person name="Chang Y.J."/>
            <person name="Jeffries C.D."/>
            <person name="Rohde M."/>
            <person name="Goker M."/>
            <person name="Bristow J."/>
            <person name="Eisen J.A."/>
            <person name="Markowitz V."/>
            <person name="Hugenholtz P."/>
            <person name="Klenk H.P."/>
            <person name="Kyrpides N.C."/>
        </authorList>
    </citation>
    <scope>NUCLEOTIDE SEQUENCE [LARGE SCALE GENOMIC DNA]</scope>
    <source>
        <strain evidence="3">DSM 45221 / IAM 15411 / JCM 23193 / KCTC 12865</strain>
    </source>
</reference>
<dbReference type="HOGENOM" id="CLU_2341973_0_0_0"/>
<feature type="transmembrane region" description="Helical" evidence="1">
    <location>
        <begin position="22"/>
        <end position="39"/>
    </location>
</feature>
<dbReference type="KEGG" id="caa:Caka_3099"/>
<sequence length="97" mass="10874">MIKMICPECSQKMESGTSIVEGTFTGFLFVGFSYQHLFFKKSKGKKEMIVPSNKTVDAYRCGECGITTLKDTEDTGLFSRAGRSLGKKYNLLKNKKL</sequence>
<keyword evidence="1" id="KW-0472">Membrane</keyword>
<evidence type="ECO:0000256" key="1">
    <source>
        <dbReference type="SAM" id="Phobius"/>
    </source>
</evidence>
<dbReference type="OrthoDB" id="1495257at2"/>
<accession>D5EI72</accession>